<evidence type="ECO:0000256" key="1">
    <source>
        <dbReference type="ARBA" id="ARBA00009053"/>
    </source>
</evidence>
<dbReference type="CDD" id="cd22907">
    <property type="entry name" value="HFD_NFYB"/>
    <property type="match status" value="1"/>
</dbReference>
<reference evidence="5" key="2">
    <citation type="submission" date="2018-03" db="EMBL/GenBank/DDBJ databases">
        <title>The Triticum urartu genome reveals the dynamic nature of wheat genome evolution.</title>
        <authorList>
            <person name="Ling H."/>
            <person name="Ma B."/>
            <person name="Shi X."/>
            <person name="Liu H."/>
            <person name="Dong L."/>
            <person name="Sun H."/>
            <person name="Cao Y."/>
            <person name="Gao Q."/>
            <person name="Zheng S."/>
            <person name="Li Y."/>
            <person name="Yu Y."/>
            <person name="Du H."/>
            <person name="Qi M."/>
            <person name="Li Y."/>
            <person name="Yu H."/>
            <person name="Cui Y."/>
            <person name="Wang N."/>
            <person name="Chen C."/>
            <person name="Wu H."/>
            <person name="Zhao Y."/>
            <person name="Zhang J."/>
            <person name="Li Y."/>
            <person name="Zhou W."/>
            <person name="Zhang B."/>
            <person name="Hu W."/>
            <person name="Eijk M."/>
            <person name="Tang J."/>
            <person name="Witsenboer H."/>
            <person name="Zhao S."/>
            <person name="Li Z."/>
            <person name="Zhang A."/>
            <person name="Wang D."/>
            <person name="Liang C."/>
        </authorList>
    </citation>
    <scope>NUCLEOTIDE SEQUENCE [LARGE SCALE GENOMIC DNA]</scope>
    <source>
        <strain evidence="5">cv. G1812</strain>
    </source>
</reference>
<reference evidence="6" key="1">
    <citation type="journal article" date="2013" name="Nature">
        <title>Draft genome of the wheat A-genome progenitor Triticum urartu.</title>
        <authorList>
            <person name="Ling H.Q."/>
            <person name="Zhao S."/>
            <person name="Liu D."/>
            <person name="Wang J."/>
            <person name="Sun H."/>
            <person name="Zhang C."/>
            <person name="Fan H."/>
            <person name="Li D."/>
            <person name="Dong L."/>
            <person name="Tao Y."/>
            <person name="Gao C."/>
            <person name="Wu H."/>
            <person name="Li Y."/>
            <person name="Cui Y."/>
            <person name="Guo X."/>
            <person name="Zheng S."/>
            <person name="Wang B."/>
            <person name="Yu K."/>
            <person name="Liang Q."/>
            <person name="Yang W."/>
            <person name="Lou X."/>
            <person name="Chen J."/>
            <person name="Feng M."/>
            <person name="Jian J."/>
            <person name="Zhang X."/>
            <person name="Luo G."/>
            <person name="Jiang Y."/>
            <person name="Liu J."/>
            <person name="Wang Z."/>
            <person name="Sha Y."/>
            <person name="Zhang B."/>
            <person name="Wu H."/>
            <person name="Tang D."/>
            <person name="Shen Q."/>
            <person name="Xue P."/>
            <person name="Zou S."/>
            <person name="Wang X."/>
            <person name="Liu X."/>
            <person name="Wang F."/>
            <person name="Yang Y."/>
            <person name="An X."/>
            <person name="Dong Z."/>
            <person name="Zhang K."/>
            <person name="Zhang X."/>
            <person name="Luo M.C."/>
            <person name="Dvorak J."/>
            <person name="Tong Y."/>
            <person name="Wang J."/>
            <person name="Yang H."/>
            <person name="Li Z."/>
            <person name="Wang D."/>
            <person name="Zhang A."/>
            <person name="Wang J."/>
        </authorList>
    </citation>
    <scope>NUCLEOTIDE SEQUENCE</scope>
    <source>
        <strain evidence="6">cv. G1812</strain>
    </source>
</reference>
<dbReference type="PANTHER" id="PTHR11064:SF193">
    <property type="entry name" value="NUCLEAR TRANSCRIPTION FACTOR Y SUBUNIT B-3"/>
    <property type="match status" value="1"/>
</dbReference>
<keyword evidence="6" id="KW-1185">Reference proteome</keyword>
<keyword evidence="3" id="KW-0804">Transcription</keyword>
<reference evidence="5" key="3">
    <citation type="submission" date="2022-06" db="UniProtKB">
        <authorList>
            <consortium name="EnsemblPlants"/>
        </authorList>
    </citation>
    <scope>IDENTIFICATION</scope>
</reference>
<dbReference type="InterPro" id="IPR009072">
    <property type="entry name" value="Histone-fold"/>
</dbReference>
<evidence type="ECO:0000256" key="2">
    <source>
        <dbReference type="ARBA" id="ARBA00023015"/>
    </source>
</evidence>
<organism evidence="5 6">
    <name type="scientific">Triticum urartu</name>
    <name type="common">Red wild einkorn</name>
    <name type="synonym">Crithodium urartu</name>
    <dbReference type="NCBI Taxonomy" id="4572"/>
    <lineage>
        <taxon>Eukaryota</taxon>
        <taxon>Viridiplantae</taxon>
        <taxon>Streptophyta</taxon>
        <taxon>Embryophyta</taxon>
        <taxon>Tracheophyta</taxon>
        <taxon>Spermatophyta</taxon>
        <taxon>Magnoliopsida</taxon>
        <taxon>Liliopsida</taxon>
        <taxon>Poales</taxon>
        <taxon>Poaceae</taxon>
        <taxon>BOP clade</taxon>
        <taxon>Pooideae</taxon>
        <taxon>Triticodae</taxon>
        <taxon>Triticeae</taxon>
        <taxon>Triticinae</taxon>
        <taxon>Triticum</taxon>
    </lineage>
</organism>
<dbReference type="Proteomes" id="UP000015106">
    <property type="component" value="Chromosome 2"/>
</dbReference>
<protein>
    <recommendedName>
        <fullName evidence="4">Transcription factor CBF/NF-Y/archaeal histone domain-containing protein</fullName>
    </recommendedName>
</protein>
<evidence type="ECO:0000313" key="6">
    <source>
        <dbReference type="Proteomes" id="UP000015106"/>
    </source>
</evidence>
<dbReference type="SUPFAM" id="SSF47113">
    <property type="entry name" value="Histone-fold"/>
    <property type="match status" value="1"/>
</dbReference>
<keyword evidence="2" id="KW-0805">Transcription regulation</keyword>
<name>A0A8R7PGW7_TRIUA</name>
<dbReference type="GO" id="GO:0016602">
    <property type="term" value="C:CCAAT-binding factor complex"/>
    <property type="evidence" value="ECO:0007669"/>
    <property type="project" value="InterPro"/>
</dbReference>
<dbReference type="GO" id="GO:0000978">
    <property type="term" value="F:RNA polymerase II cis-regulatory region sequence-specific DNA binding"/>
    <property type="evidence" value="ECO:0007669"/>
    <property type="project" value="TreeGrafter"/>
</dbReference>
<dbReference type="EnsemblPlants" id="TuG1812G0200003673.01.T01">
    <property type="protein sequence ID" value="TuG1812G0200003673.01.T01"/>
    <property type="gene ID" value="TuG1812G0200003673.01"/>
</dbReference>
<dbReference type="GO" id="GO:0046982">
    <property type="term" value="F:protein heterodimerization activity"/>
    <property type="evidence" value="ECO:0007669"/>
    <property type="project" value="InterPro"/>
</dbReference>
<feature type="domain" description="Transcription factor CBF/NF-Y/archaeal histone" evidence="4">
    <location>
        <begin position="25"/>
        <end position="89"/>
    </location>
</feature>
<comment type="similarity">
    <text evidence="1">Belongs to the NFYB/HAP3 subunit family.</text>
</comment>
<accession>A0A8R7PGW7</accession>
<proteinExistence type="inferred from homology"/>
<sequence length="122" mass="13721">MSNAPANPPGGDSGGFGGVREQDRFLPIANISSIMKKAILANGKIAKDAKETVRECISEFISFLYCRASGKCQREKCKTINIDDLLWAMATLGFQEYIEPLKVYLQNYREVHAHLAMWDFFI</sequence>
<evidence type="ECO:0000256" key="3">
    <source>
        <dbReference type="ARBA" id="ARBA00023163"/>
    </source>
</evidence>
<dbReference type="PRINTS" id="PR00615">
    <property type="entry name" value="CCAATSUBUNTA"/>
</dbReference>
<dbReference type="Gramene" id="TuG1812G0200003673.01.T01">
    <property type="protein sequence ID" value="TuG1812G0200003673.01.T01"/>
    <property type="gene ID" value="TuG1812G0200003673.01"/>
</dbReference>
<evidence type="ECO:0000259" key="4">
    <source>
        <dbReference type="Pfam" id="PF00808"/>
    </source>
</evidence>
<dbReference type="GO" id="GO:0001228">
    <property type="term" value="F:DNA-binding transcription activator activity, RNA polymerase II-specific"/>
    <property type="evidence" value="ECO:0007669"/>
    <property type="project" value="InterPro"/>
</dbReference>
<dbReference type="Gene3D" id="1.10.20.10">
    <property type="entry name" value="Histone, subunit A"/>
    <property type="match status" value="1"/>
</dbReference>
<dbReference type="InterPro" id="IPR027113">
    <property type="entry name" value="Transc_fact_NFYB/HAP3"/>
</dbReference>
<dbReference type="Pfam" id="PF00808">
    <property type="entry name" value="CBFD_NFYB_HMF"/>
    <property type="match status" value="1"/>
</dbReference>
<dbReference type="PANTHER" id="PTHR11064">
    <property type="entry name" value="CCAAT-BINDING TRANSCRIPTION FACTOR-RELATED"/>
    <property type="match status" value="1"/>
</dbReference>
<evidence type="ECO:0000313" key="5">
    <source>
        <dbReference type="EnsemblPlants" id="TuG1812G0200003673.01.T01"/>
    </source>
</evidence>
<dbReference type="AlphaFoldDB" id="A0A8R7PGW7"/>
<dbReference type="InterPro" id="IPR003958">
    <property type="entry name" value="CBFA_NFYB_domain"/>
</dbReference>